<sequence length="58" mass="6283">MLKLLKRLATEEEGQGLVEYALILALIAVVVIVAVTDVGTRAKEIFNSIKDKLVTPTS</sequence>
<evidence type="ECO:0000256" key="1">
    <source>
        <dbReference type="SAM" id="Phobius"/>
    </source>
</evidence>
<organism evidence="2">
    <name type="scientific">Candidatus Fermentithermobacillus carboniphilus</name>
    <dbReference type="NCBI Taxonomy" id="3085328"/>
    <lineage>
        <taxon>Bacteria</taxon>
        <taxon>Bacillati</taxon>
        <taxon>Bacillota</taxon>
        <taxon>Candidatus Fermentithermobacillia</taxon>
        <taxon>Candidatus Fermentithermobacillales</taxon>
        <taxon>Candidatus Fermentithermobacillaceae</taxon>
        <taxon>Candidatus Fermentithermobacillus</taxon>
    </lineage>
</organism>
<keyword evidence="1" id="KW-1133">Transmembrane helix</keyword>
<keyword evidence="1" id="KW-0472">Membrane</keyword>
<reference evidence="2" key="1">
    <citation type="submission" date="2020-10" db="EMBL/GenBank/DDBJ databases">
        <authorList>
            <person name="Kadnikov V."/>
            <person name="Beletsky A.V."/>
            <person name="Mardanov A.V."/>
            <person name="Karnachuk O.V."/>
            <person name="Ravin N.V."/>
        </authorList>
    </citation>
    <scope>NUCLEOTIDE SEQUENCE</scope>
    <source>
        <strain evidence="2">Bu02</strain>
    </source>
</reference>
<dbReference type="KEGG" id="fcz:IMF26_08925"/>
<keyword evidence="1" id="KW-0812">Transmembrane</keyword>
<dbReference type="Pfam" id="PF04964">
    <property type="entry name" value="Flp_Fap"/>
    <property type="match status" value="1"/>
</dbReference>
<dbReference type="AlphaFoldDB" id="A0AAT9LEV7"/>
<protein>
    <submittedName>
        <fullName evidence="2">Flp family type IVb pilin</fullName>
    </submittedName>
</protein>
<dbReference type="EMBL" id="CP062796">
    <property type="protein sequence ID" value="QUL99680.1"/>
    <property type="molecule type" value="Genomic_DNA"/>
</dbReference>
<evidence type="ECO:0000313" key="2">
    <source>
        <dbReference type="EMBL" id="QUL99680.1"/>
    </source>
</evidence>
<reference evidence="2" key="2">
    <citation type="journal article" date="2023" name="Biology">
        <title>Prokaryotic Life Associated with Coal-Fire Gas Vents Revealed by Metagenomics.</title>
        <authorList>
            <person name="Kadnikov V.V."/>
            <person name="Mardanov A.V."/>
            <person name="Beletsky A.V."/>
            <person name="Karnachuk O.V."/>
            <person name="Ravin N.V."/>
        </authorList>
    </citation>
    <scope>NUCLEOTIDE SEQUENCE</scope>
    <source>
        <strain evidence="2">Bu02</strain>
    </source>
</reference>
<accession>A0AAT9LEV7</accession>
<feature type="transmembrane region" description="Helical" evidence="1">
    <location>
        <begin position="20"/>
        <end position="40"/>
    </location>
</feature>
<dbReference type="InterPro" id="IPR007047">
    <property type="entry name" value="Flp_Fap"/>
</dbReference>
<proteinExistence type="predicted"/>
<gene>
    <name evidence="2" type="ORF">IMF26_08925</name>
</gene>
<name>A0AAT9LEV7_9FIRM</name>